<evidence type="ECO:0000313" key="2">
    <source>
        <dbReference type="Proteomes" id="UP000199428"/>
    </source>
</evidence>
<dbReference type="Gene3D" id="3.40.50.300">
    <property type="entry name" value="P-loop containing nucleotide triphosphate hydrolases"/>
    <property type="match status" value="1"/>
</dbReference>
<dbReference type="Pfam" id="PF13189">
    <property type="entry name" value="Cytidylate_kin2"/>
    <property type="match status" value="1"/>
</dbReference>
<dbReference type="GO" id="GO:0016301">
    <property type="term" value="F:kinase activity"/>
    <property type="evidence" value="ECO:0007669"/>
    <property type="project" value="UniProtKB-KW"/>
</dbReference>
<sequence>MGDEKKLVISIARSYGSGGLTLAKKLGKELGLPVYDREILRMASDQSGINEELFGEVDEHVRKIFLSAKAHYKGLPLSPEYAAFTSDDNLFELQADVIKRIANTQSCIIVGRCADYILKDRAYVLSLFFYASEEDCLTRLRRQVSGTDAELLKRMHDIDKHRADYYKYYTGRDWNDARNYDFCLDTGVMDYDRLIEVVKSYIEIKNREI</sequence>
<proteinExistence type="predicted"/>
<dbReference type="EMBL" id="FMWK01000001">
    <property type="protein sequence ID" value="SCZ76484.1"/>
    <property type="molecule type" value="Genomic_DNA"/>
</dbReference>
<name>A0A1G5RR02_PSEXY</name>
<dbReference type="SUPFAM" id="SSF52540">
    <property type="entry name" value="P-loop containing nucleoside triphosphate hydrolases"/>
    <property type="match status" value="1"/>
</dbReference>
<dbReference type="InterPro" id="IPR027417">
    <property type="entry name" value="P-loop_NTPase"/>
</dbReference>
<evidence type="ECO:0000313" key="1">
    <source>
        <dbReference type="EMBL" id="SCZ76484.1"/>
    </source>
</evidence>
<dbReference type="AlphaFoldDB" id="A0A1G5RR02"/>
<accession>A0A1G5RR02</accession>
<gene>
    <name evidence="1" type="ORF">SAMN02910350_00277</name>
</gene>
<keyword evidence="1" id="KW-0418">Kinase</keyword>
<dbReference type="RefSeq" id="WP_090160738.1">
    <property type="nucleotide sequence ID" value="NZ_FMWK01000001.1"/>
</dbReference>
<protein>
    <submittedName>
        <fullName evidence="1">Cytidylate kinase</fullName>
    </submittedName>
</protein>
<keyword evidence="1" id="KW-0808">Transferase</keyword>
<dbReference type="Proteomes" id="UP000199428">
    <property type="component" value="Unassembled WGS sequence"/>
</dbReference>
<reference evidence="1 2" key="1">
    <citation type="submission" date="2016-10" db="EMBL/GenBank/DDBJ databases">
        <authorList>
            <person name="de Groot N.N."/>
        </authorList>
    </citation>
    <scope>NUCLEOTIDE SEQUENCE [LARGE SCALE GENOMIC DNA]</scope>
    <source>
        <strain evidence="1 2">DSM 10317</strain>
    </source>
</reference>
<organism evidence="1 2">
    <name type="scientific">Pseudobutyrivibrio xylanivorans</name>
    <dbReference type="NCBI Taxonomy" id="185007"/>
    <lineage>
        <taxon>Bacteria</taxon>
        <taxon>Bacillati</taxon>
        <taxon>Bacillota</taxon>
        <taxon>Clostridia</taxon>
        <taxon>Lachnospirales</taxon>
        <taxon>Lachnospiraceae</taxon>
        <taxon>Pseudobutyrivibrio</taxon>
    </lineage>
</organism>